<reference evidence="2 3" key="1">
    <citation type="submission" date="2016-10" db="EMBL/GenBank/DDBJ databases">
        <authorList>
            <person name="de Groot N.N."/>
        </authorList>
    </citation>
    <scope>NUCLEOTIDE SEQUENCE [LARGE SCALE GENOMIC DNA]</scope>
    <source>
        <strain evidence="2">MBHS1</strain>
    </source>
</reference>
<dbReference type="InterPro" id="IPR002525">
    <property type="entry name" value="Transp_IS110-like_N"/>
</dbReference>
<dbReference type="PANTHER" id="PTHR33055">
    <property type="entry name" value="TRANSPOSASE FOR INSERTION SEQUENCE ELEMENT IS1111A"/>
    <property type="match status" value="1"/>
</dbReference>
<sequence>MNTKHSIISIDLAKNIFQVCALNAYNKVVINKKVSRKKLLATLSQFEPTEVVMEACYSAHHWGRAIAVLGHTVKLIPPYQVKPFVIGNKNDHNDAIAIAEAAHRPKASFVPVKNIGTTRHSIAATYSGAPDSSA</sequence>
<dbReference type="GO" id="GO:0004803">
    <property type="term" value="F:transposase activity"/>
    <property type="evidence" value="ECO:0007669"/>
    <property type="project" value="InterPro"/>
</dbReference>
<proteinExistence type="predicted"/>
<dbReference type="InterPro" id="IPR047650">
    <property type="entry name" value="Transpos_IS110"/>
</dbReference>
<dbReference type="EMBL" id="FMSV02000421">
    <property type="protein sequence ID" value="SEH06021.1"/>
    <property type="molecule type" value="Genomic_DNA"/>
</dbReference>
<organism evidence="2 3">
    <name type="scientific">Candidatus Venteria ishoeyi</name>
    <dbReference type="NCBI Taxonomy" id="1899563"/>
    <lineage>
        <taxon>Bacteria</taxon>
        <taxon>Pseudomonadati</taxon>
        <taxon>Pseudomonadota</taxon>
        <taxon>Gammaproteobacteria</taxon>
        <taxon>Thiotrichales</taxon>
        <taxon>Thiotrichaceae</taxon>
        <taxon>Venteria</taxon>
    </lineage>
</organism>
<accession>A0A1H6F9F2</accession>
<evidence type="ECO:0000313" key="2">
    <source>
        <dbReference type="EMBL" id="SEH06021.1"/>
    </source>
</evidence>
<dbReference type="OrthoDB" id="5289737at2"/>
<dbReference type="GO" id="GO:0003677">
    <property type="term" value="F:DNA binding"/>
    <property type="evidence" value="ECO:0007669"/>
    <property type="project" value="InterPro"/>
</dbReference>
<keyword evidence="3" id="KW-1185">Reference proteome</keyword>
<name>A0A1H6F9F2_9GAMM</name>
<gene>
    <name evidence="2" type="ORF">MBHS_01876</name>
</gene>
<dbReference type="Proteomes" id="UP000236724">
    <property type="component" value="Unassembled WGS sequence"/>
</dbReference>
<feature type="domain" description="Transposase IS110-like N-terminal" evidence="1">
    <location>
        <begin position="9"/>
        <end position="110"/>
    </location>
</feature>
<dbReference type="Pfam" id="PF01548">
    <property type="entry name" value="DEDD_Tnp_IS110"/>
    <property type="match status" value="1"/>
</dbReference>
<protein>
    <submittedName>
        <fullName evidence="2">Transposase</fullName>
    </submittedName>
</protein>
<dbReference type="PANTHER" id="PTHR33055:SF3">
    <property type="entry name" value="PUTATIVE TRANSPOSASE FOR IS117-RELATED"/>
    <property type="match status" value="1"/>
</dbReference>
<dbReference type="RefSeq" id="WP_103919855.1">
    <property type="nucleotide sequence ID" value="NZ_FMSV02000421.1"/>
</dbReference>
<evidence type="ECO:0000259" key="1">
    <source>
        <dbReference type="Pfam" id="PF01548"/>
    </source>
</evidence>
<dbReference type="AlphaFoldDB" id="A0A1H6F9F2"/>
<evidence type="ECO:0000313" key="3">
    <source>
        <dbReference type="Proteomes" id="UP000236724"/>
    </source>
</evidence>
<dbReference type="GO" id="GO:0006313">
    <property type="term" value="P:DNA transposition"/>
    <property type="evidence" value="ECO:0007669"/>
    <property type="project" value="InterPro"/>
</dbReference>